<dbReference type="EMBL" id="CP104213">
    <property type="protein sequence ID" value="UWX63507.1"/>
    <property type="molecule type" value="Genomic_DNA"/>
</dbReference>
<reference evidence="1" key="1">
    <citation type="submission" date="2022-09" db="EMBL/GenBank/DDBJ databases">
        <title>genome sequence of Deinococcus rubellus.</title>
        <authorList>
            <person name="Srinivasan S."/>
        </authorList>
    </citation>
    <scope>NUCLEOTIDE SEQUENCE</scope>
    <source>
        <strain evidence="1">Ant6</strain>
    </source>
</reference>
<evidence type="ECO:0000313" key="2">
    <source>
        <dbReference type="Proteomes" id="UP001060261"/>
    </source>
</evidence>
<organism evidence="1 2">
    <name type="scientific">Deinococcus rubellus</name>
    <dbReference type="NCBI Taxonomy" id="1889240"/>
    <lineage>
        <taxon>Bacteria</taxon>
        <taxon>Thermotogati</taxon>
        <taxon>Deinococcota</taxon>
        <taxon>Deinococci</taxon>
        <taxon>Deinococcales</taxon>
        <taxon>Deinococcaceae</taxon>
        <taxon>Deinococcus</taxon>
    </lineage>
</organism>
<name>A0ABY5YHD3_9DEIO</name>
<accession>A0ABY5YHD3</accession>
<proteinExistence type="predicted"/>
<evidence type="ECO:0008006" key="3">
    <source>
        <dbReference type="Google" id="ProtNLM"/>
    </source>
</evidence>
<protein>
    <recommendedName>
        <fullName evidence="3">Gluconate 2-dehydrogenase subunit 3 family protein</fullName>
    </recommendedName>
</protein>
<gene>
    <name evidence="1" type="ORF">N0D28_12260</name>
</gene>
<keyword evidence="2" id="KW-1185">Reference proteome</keyword>
<dbReference type="RefSeq" id="WP_260559792.1">
    <property type="nucleotide sequence ID" value="NZ_BAABEC010000180.1"/>
</dbReference>
<dbReference type="Proteomes" id="UP001060261">
    <property type="component" value="Chromosome"/>
</dbReference>
<evidence type="ECO:0000313" key="1">
    <source>
        <dbReference type="EMBL" id="UWX63507.1"/>
    </source>
</evidence>
<sequence length="175" mass="19546">MSADERAKVLAALASPAVTAPTRAALLARLDARYERQYFTEAEFERLCAAAVRLVPHDPAELDLSGLIDHRLQLGQTDGWRFADTPPDGQAYRELLAALPDDFKTLASEDQDAALHDVQRRHPHAFEDLLAELTEGFMAHPLTQYRFGYAGFMDAPGWPRVGPNELEAREVRYGK</sequence>